<evidence type="ECO:0000256" key="1">
    <source>
        <dbReference type="SAM" id="Phobius"/>
    </source>
</evidence>
<keyword evidence="1" id="KW-0472">Membrane</keyword>
<feature type="transmembrane region" description="Helical" evidence="1">
    <location>
        <begin position="38"/>
        <end position="60"/>
    </location>
</feature>
<keyword evidence="1" id="KW-1133">Transmembrane helix</keyword>
<feature type="domain" description="Potassium channel" evidence="2">
    <location>
        <begin position="78"/>
        <end position="155"/>
    </location>
</feature>
<organism evidence="3 4">
    <name type="scientific">Asanoa iriomotensis</name>
    <dbReference type="NCBI Taxonomy" id="234613"/>
    <lineage>
        <taxon>Bacteria</taxon>
        <taxon>Bacillati</taxon>
        <taxon>Actinomycetota</taxon>
        <taxon>Actinomycetes</taxon>
        <taxon>Micromonosporales</taxon>
        <taxon>Micromonosporaceae</taxon>
        <taxon>Asanoa</taxon>
    </lineage>
</organism>
<protein>
    <recommendedName>
        <fullName evidence="2">Potassium channel domain-containing protein</fullName>
    </recommendedName>
</protein>
<feature type="transmembrane region" description="Helical" evidence="1">
    <location>
        <begin position="72"/>
        <end position="96"/>
    </location>
</feature>
<feature type="transmembrane region" description="Helical" evidence="1">
    <location>
        <begin position="7"/>
        <end position="26"/>
    </location>
</feature>
<name>A0ABQ4CGQ3_9ACTN</name>
<evidence type="ECO:0000259" key="2">
    <source>
        <dbReference type="Pfam" id="PF07885"/>
    </source>
</evidence>
<dbReference type="InterPro" id="IPR013099">
    <property type="entry name" value="K_chnl_dom"/>
</dbReference>
<comment type="caution">
    <text evidence="3">The sequence shown here is derived from an EMBL/GenBank/DDBJ whole genome shotgun (WGS) entry which is preliminary data.</text>
</comment>
<dbReference type="Proteomes" id="UP000624325">
    <property type="component" value="Unassembled WGS sequence"/>
</dbReference>
<keyword evidence="1" id="KW-0812">Transmembrane</keyword>
<accession>A0ABQ4CGQ3</accession>
<dbReference type="EMBL" id="BONC01000156">
    <property type="protein sequence ID" value="GIF61919.1"/>
    <property type="molecule type" value="Genomic_DNA"/>
</dbReference>
<sequence>MSDVTKAAFLRTLAAVVLLVVLYYVIPVEPGVSGWRLVLRSLGACVFLAGAITLVVWQIRRRMRSDQLPLDGLAVALVAGAVAFALADYVLAITNASQFEGLETRTDALYFALSTLFTVGFGDIHAAGQGARILVIFQMVFNIVVLATGASLLVNQATSRVRSRRTGS</sequence>
<keyword evidence="4" id="KW-1185">Reference proteome</keyword>
<evidence type="ECO:0000313" key="3">
    <source>
        <dbReference type="EMBL" id="GIF61919.1"/>
    </source>
</evidence>
<evidence type="ECO:0000313" key="4">
    <source>
        <dbReference type="Proteomes" id="UP000624325"/>
    </source>
</evidence>
<reference evidence="3 4" key="1">
    <citation type="submission" date="2021-01" db="EMBL/GenBank/DDBJ databases">
        <title>Whole genome shotgun sequence of Asanoa iriomotensis NBRC 100142.</title>
        <authorList>
            <person name="Komaki H."/>
            <person name="Tamura T."/>
        </authorList>
    </citation>
    <scope>NUCLEOTIDE SEQUENCE [LARGE SCALE GENOMIC DNA]</scope>
    <source>
        <strain evidence="3 4">NBRC 100142</strain>
    </source>
</reference>
<dbReference type="SUPFAM" id="SSF81324">
    <property type="entry name" value="Voltage-gated potassium channels"/>
    <property type="match status" value="1"/>
</dbReference>
<dbReference type="Pfam" id="PF07885">
    <property type="entry name" value="Ion_trans_2"/>
    <property type="match status" value="1"/>
</dbReference>
<feature type="transmembrane region" description="Helical" evidence="1">
    <location>
        <begin position="133"/>
        <end position="154"/>
    </location>
</feature>
<proteinExistence type="predicted"/>
<gene>
    <name evidence="3" type="ORF">Air01nite_80140</name>
</gene>
<dbReference type="Gene3D" id="1.10.287.70">
    <property type="match status" value="1"/>
</dbReference>